<dbReference type="InterPro" id="IPR013737">
    <property type="entry name" value="Bac_rhamnosid_N"/>
</dbReference>
<evidence type="ECO:0000256" key="3">
    <source>
        <dbReference type="ARBA" id="ARBA00022801"/>
    </source>
</evidence>
<dbReference type="Gene3D" id="2.60.420.10">
    <property type="entry name" value="Maltose phosphorylase, domain 3"/>
    <property type="match status" value="1"/>
</dbReference>
<feature type="domain" description="Bacterial alpha-L-rhamnosidase N-terminal" evidence="5">
    <location>
        <begin position="184"/>
        <end position="352"/>
    </location>
</feature>
<dbReference type="InterPro" id="IPR016007">
    <property type="entry name" value="Alpha_rhamnosid"/>
</dbReference>
<dbReference type="InterPro" id="IPR035398">
    <property type="entry name" value="Bac_rhamnosid_C"/>
</dbReference>
<dbReference type="AlphaFoldDB" id="A0A5J5IL17"/>
<dbReference type="Pfam" id="PF05592">
    <property type="entry name" value="Bac_rhamnosid"/>
    <property type="match status" value="1"/>
</dbReference>
<dbReference type="Pfam" id="PF17389">
    <property type="entry name" value="Bac_rhamnosid6H"/>
    <property type="match status" value="1"/>
</dbReference>
<feature type="domain" description="Alpha-L-rhamnosidase six-hairpin glycosidase" evidence="6">
    <location>
        <begin position="475"/>
        <end position="806"/>
    </location>
</feature>
<dbReference type="InterPro" id="IPR012341">
    <property type="entry name" value="6hp_glycosidase-like_sf"/>
</dbReference>
<dbReference type="SUPFAM" id="SSF48208">
    <property type="entry name" value="Six-hairpin glycosidases"/>
    <property type="match status" value="1"/>
</dbReference>
<dbReference type="Pfam" id="PF25788">
    <property type="entry name" value="Ig_Rha78A_N"/>
    <property type="match status" value="1"/>
</dbReference>
<sequence>MNKNILFILLLLQVINTQAQISVERLLCDYQENPIGIDNKRPSLSWQLQSSQRFVQQTAYRILIADDSSLLQKNEGNIWDTKKLLSRQSLYIRFAGQKLLPVKNYYWKVMVWDNRGNVSSWSHMAKWQMGLLSTGDWKDAKWIGYNKLPDSLRLVPAIDNAGDKRWTEGADTLPLLRKEFTINKQIKKATVFITGLGQFEMCLNGKKVGDHFLDPGWTKFDQQVLYVTFDVTSKLRQGVNAIGVMLGNGFYYMPGERYHKLKGAYGYPKIICRLIIAFADGSEQNIISDQSWKACPGPVTFSSIYGGEDYNATLEQKGWNEPGFNDNSWRQAIIVNSPENLEAQSAYPLKIMDEFRVQKITEPKPGTWVYDMGQNASAIPLIKVEGKRGDVVKIIPAELLDDSGLVMQTPVGTPVYFKYTLKGDGVETWHPQFMYYGFRYIQLEGGVPENKTNKNEVPVIRELTSLHTRNSAPTIGRFTCSNELFNRIFKLIGWAIKSNTASIFTDCPHREKLGWLEEAHLVGSSIRYNYDIATLCRKVVRDMMHSQTVDGLIPDIAPEYVTFAGGFRDSPEWGSSGIILPYYLYQWYGDKQILEESYSMMKRYAAYLEKKSKSHLLYFGLGDWYDIGPNNLGPSQLTPEGMTSTAYYYYDLTILSKVAVLLHKNEDAKFYEALSEQVKKAYNDTFFNKQTKQYGAGSQTANAISLYMGLANVADKKKIIDNIIEDIRKHNNGVTSGDIGFRYLLQVLDEAGRSDVIFDMNSRADVPGYGYQLAQGATSLTESWQGNRISSNNHFMLGHLMEWFYSGLGGIKQAKNTKAFSHIIIRPEVVGDITFSKVSFLSPFGMITNNWEKKKGLFTMNTKIPVNTTAIIYLPATIGKSITENGKPILNRNDIKFLGFEEGKALLKVGSGSYLFIVK</sequence>
<dbReference type="InterPro" id="IPR008902">
    <property type="entry name" value="Rhamnosid_concanavalin"/>
</dbReference>
<dbReference type="Pfam" id="PF17390">
    <property type="entry name" value="Bac_rhamnosid_C"/>
    <property type="match status" value="1"/>
</dbReference>
<keyword evidence="3" id="KW-0378">Hydrolase</keyword>
<dbReference type="Proteomes" id="UP000326903">
    <property type="component" value="Unassembled WGS sequence"/>
</dbReference>
<keyword evidence="9" id="KW-1185">Reference proteome</keyword>
<evidence type="ECO:0000259" key="7">
    <source>
        <dbReference type="Pfam" id="PF17390"/>
    </source>
</evidence>
<feature type="domain" description="Alpha-L-rhamnosidase C-terminal" evidence="7">
    <location>
        <begin position="811"/>
        <end position="885"/>
    </location>
</feature>
<feature type="domain" description="Alpha-L-rhamnosidase concanavalin-like" evidence="4">
    <location>
        <begin position="363"/>
        <end position="453"/>
    </location>
</feature>
<dbReference type="EC" id="3.2.1.40" evidence="2"/>
<dbReference type="PANTHER" id="PTHR33307:SF11">
    <property type="entry name" value="ALPHA-L-RHAMNOSIDASE"/>
    <property type="match status" value="1"/>
</dbReference>
<evidence type="ECO:0000259" key="6">
    <source>
        <dbReference type="Pfam" id="PF17389"/>
    </source>
</evidence>
<evidence type="ECO:0000256" key="2">
    <source>
        <dbReference type="ARBA" id="ARBA00012652"/>
    </source>
</evidence>
<evidence type="ECO:0000256" key="1">
    <source>
        <dbReference type="ARBA" id="ARBA00001445"/>
    </source>
</evidence>
<dbReference type="EMBL" id="VYQF01000001">
    <property type="protein sequence ID" value="KAA9040544.1"/>
    <property type="molecule type" value="Genomic_DNA"/>
</dbReference>
<organism evidence="8 9">
    <name type="scientific">Ginsengibacter hankyongi</name>
    <dbReference type="NCBI Taxonomy" id="2607284"/>
    <lineage>
        <taxon>Bacteria</taxon>
        <taxon>Pseudomonadati</taxon>
        <taxon>Bacteroidota</taxon>
        <taxon>Chitinophagia</taxon>
        <taxon>Chitinophagales</taxon>
        <taxon>Chitinophagaceae</taxon>
        <taxon>Ginsengibacter</taxon>
    </lineage>
</organism>
<evidence type="ECO:0000259" key="5">
    <source>
        <dbReference type="Pfam" id="PF08531"/>
    </source>
</evidence>
<proteinExistence type="predicted"/>
<dbReference type="InterPro" id="IPR035396">
    <property type="entry name" value="Bac_rhamnosid6H"/>
</dbReference>
<evidence type="ECO:0000313" key="9">
    <source>
        <dbReference type="Proteomes" id="UP000326903"/>
    </source>
</evidence>
<dbReference type="Gene3D" id="2.60.120.260">
    <property type="entry name" value="Galactose-binding domain-like"/>
    <property type="match status" value="2"/>
</dbReference>
<dbReference type="GO" id="GO:0030596">
    <property type="term" value="F:alpha-L-rhamnosidase activity"/>
    <property type="evidence" value="ECO:0007669"/>
    <property type="project" value="UniProtKB-EC"/>
</dbReference>
<evidence type="ECO:0000259" key="4">
    <source>
        <dbReference type="Pfam" id="PF05592"/>
    </source>
</evidence>
<dbReference type="Gene3D" id="2.60.40.10">
    <property type="entry name" value="Immunoglobulins"/>
    <property type="match status" value="1"/>
</dbReference>
<dbReference type="InterPro" id="IPR013783">
    <property type="entry name" value="Ig-like_fold"/>
</dbReference>
<dbReference type="PIRSF" id="PIRSF010631">
    <property type="entry name" value="A-rhamnsds"/>
    <property type="match status" value="1"/>
</dbReference>
<reference evidence="8 9" key="1">
    <citation type="submission" date="2019-09" db="EMBL/GenBank/DDBJ databases">
        <title>Draft genome sequence of Ginsengibacter sp. BR5-29.</title>
        <authorList>
            <person name="Im W.-T."/>
        </authorList>
    </citation>
    <scope>NUCLEOTIDE SEQUENCE [LARGE SCALE GENOMIC DNA]</scope>
    <source>
        <strain evidence="8 9">BR5-29</strain>
    </source>
</reference>
<comment type="caution">
    <text evidence="8">The sequence shown here is derived from an EMBL/GenBank/DDBJ whole genome shotgun (WGS) entry which is preliminary data.</text>
</comment>
<protein>
    <recommendedName>
        <fullName evidence="2">alpha-L-rhamnosidase</fullName>
        <ecNumber evidence="2">3.2.1.40</ecNumber>
    </recommendedName>
</protein>
<dbReference type="PANTHER" id="PTHR33307">
    <property type="entry name" value="ALPHA-RHAMNOSIDASE (EUROFUNG)"/>
    <property type="match status" value="1"/>
</dbReference>
<dbReference type="Pfam" id="PF08531">
    <property type="entry name" value="Bac_rhamnosid_N"/>
    <property type="match status" value="1"/>
</dbReference>
<dbReference type="Gene3D" id="1.50.10.10">
    <property type="match status" value="1"/>
</dbReference>
<dbReference type="InterPro" id="IPR008928">
    <property type="entry name" value="6-hairpin_glycosidase_sf"/>
</dbReference>
<accession>A0A5J5IL17</accession>
<evidence type="ECO:0000313" key="8">
    <source>
        <dbReference type="EMBL" id="KAA9040544.1"/>
    </source>
</evidence>
<name>A0A5J5IL17_9BACT</name>
<gene>
    <name evidence="8" type="ORF">FW778_00400</name>
</gene>
<dbReference type="GO" id="GO:0005975">
    <property type="term" value="P:carbohydrate metabolic process"/>
    <property type="evidence" value="ECO:0007669"/>
    <property type="project" value="InterPro"/>
</dbReference>
<comment type="catalytic activity">
    <reaction evidence="1">
        <text>Hydrolysis of terminal non-reducing alpha-L-rhamnose residues in alpha-L-rhamnosides.</text>
        <dbReference type="EC" id="3.2.1.40"/>
    </reaction>
</comment>